<gene>
    <name evidence="2" type="ORF">SAMN06264365_12455</name>
</gene>
<protein>
    <recommendedName>
        <fullName evidence="1">TfuA-like core domain-containing protein</fullName>
    </recommendedName>
</protein>
<dbReference type="InterPro" id="IPR012924">
    <property type="entry name" value="TfuA_core"/>
</dbReference>
<name>A0A239HDT2_9ACTN</name>
<accession>A0A239HDT2</accession>
<keyword evidence="3" id="KW-1185">Reference proteome</keyword>
<evidence type="ECO:0000313" key="3">
    <source>
        <dbReference type="Proteomes" id="UP000198415"/>
    </source>
</evidence>
<feature type="domain" description="TfuA-like core" evidence="1">
    <location>
        <begin position="49"/>
        <end position="167"/>
    </location>
</feature>
<dbReference type="OrthoDB" id="118811at2"/>
<reference evidence="2 3" key="1">
    <citation type="submission" date="2017-06" db="EMBL/GenBank/DDBJ databases">
        <authorList>
            <person name="Kim H.J."/>
            <person name="Triplett B.A."/>
        </authorList>
    </citation>
    <scope>NUCLEOTIDE SEQUENCE [LARGE SCALE GENOMIC DNA]</scope>
    <source>
        <strain evidence="2 3">DSM 43151</strain>
    </source>
</reference>
<dbReference type="Pfam" id="PF07812">
    <property type="entry name" value="TfuA"/>
    <property type="match status" value="1"/>
</dbReference>
<sequence length="466" mass="50406">MSDYVFLGPSLDAAEAVDLLPGAIVRPPIEHGDLLRLDPGPGDRVFIVDGLFMLRAPVRHREILHYLDRGVVVAGSSSMGALRAAELWQYGMRGAGTVFELYRDGVVTDDDEVAVVHAPAEEDHRSMSEPLVNLRVALDRAARAGVLTTGEASRLLETGRALPFRARGRRALQRAAKGGPAGDSFERFAAWDAAHPTDVKAEDARLLLRLAAAGDRALRPRDAADTPIENVDTYIMEAWTARAHGRTAGGALVSDAVTVATIMVLHPEFPARHAERVLADLVGAERDADPERVRQRAVTLAQERGLLPVDDPAAIYDSPLLTASDRDRSPADAALRVLIRMFGPVDCGTLAVRNLPAALRTPEVIEAARSFAGSAMRLNDRLPHPDPHRPHLRMTFRDEVVDRLLCRLWDCPPQELPAAVRDHGFVHLDRVRALLEPLTAGLKVCGPPAFPGAAAVSAPLVQLVSA</sequence>
<dbReference type="RefSeq" id="WP_089298083.1">
    <property type="nucleotide sequence ID" value="NZ_BOMU01000101.1"/>
</dbReference>
<evidence type="ECO:0000259" key="1">
    <source>
        <dbReference type="Pfam" id="PF07812"/>
    </source>
</evidence>
<organism evidence="2 3">
    <name type="scientific">Actinoplanes regularis</name>
    <dbReference type="NCBI Taxonomy" id="52697"/>
    <lineage>
        <taxon>Bacteria</taxon>
        <taxon>Bacillati</taxon>
        <taxon>Actinomycetota</taxon>
        <taxon>Actinomycetes</taxon>
        <taxon>Micromonosporales</taxon>
        <taxon>Micromonosporaceae</taxon>
        <taxon>Actinoplanes</taxon>
    </lineage>
</organism>
<evidence type="ECO:0000313" key="2">
    <source>
        <dbReference type="EMBL" id="SNS79596.1"/>
    </source>
</evidence>
<dbReference type="Proteomes" id="UP000198415">
    <property type="component" value="Unassembled WGS sequence"/>
</dbReference>
<proteinExistence type="predicted"/>
<dbReference type="AlphaFoldDB" id="A0A239HDT2"/>
<dbReference type="EMBL" id="FZNR01000024">
    <property type="protein sequence ID" value="SNS79596.1"/>
    <property type="molecule type" value="Genomic_DNA"/>
</dbReference>